<accession>A0A2W4WRH1</accession>
<name>A0A2W4WRH1_9CYAN</name>
<comment type="caution">
    <text evidence="1">The sequence shown here is derived from an EMBL/GenBank/DDBJ whole genome shotgun (WGS) entry which is preliminary data.</text>
</comment>
<protein>
    <submittedName>
        <fullName evidence="1">Uncharacterized protein</fullName>
    </submittedName>
</protein>
<evidence type="ECO:0000313" key="2">
    <source>
        <dbReference type="Proteomes" id="UP000249081"/>
    </source>
</evidence>
<reference evidence="2" key="1">
    <citation type="submission" date="2018-04" db="EMBL/GenBank/DDBJ databases">
        <authorList>
            <person name="Cornet L."/>
        </authorList>
    </citation>
    <scope>NUCLEOTIDE SEQUENCE [LARGE SCALE GENOMIC DNA]</scope>
</reference>
<dbReference type="EMBL" id="QBMN01000001">
    <property type="protein sequence ID" value="PZO45787.1"/>
    <property type="molecule type" value="Genomic_DNA"/>
</dbReference>
<reference evidence="1 2" key="2">
    <citation type="submission" date="2018-06" db="EMBL/GenBank/DDBJ databases">
        <title>Metagenomic assembly of (sub)arctic Cyanobacteria and their associated microbiome from non-axenic cultures.</title>
        <authorList>
            <person name="Baurain D."/>
        </authorList>
    </citation>
    <scope>NUCLEOTIDE SEQUENCE [LARGE SCALE GENOMIC DNA]</scope>
    <source>
        <strain evidence="1">ULC041bin1</strain>
    </source>
</reference>
<proteinExistence type="predicted"/>
<gene>
    <name evidence="1" type="ORF">DCF17_00090</name>
</gene>
<sequence>MNAATRIFSVYVSDFAVELRDDGGQYAGDGRLICSQRNYDSLFRFAKNLSLNRAIPLRDYTRSEAQYQY</sequence>
<organism evidence="1 2">
    <name type="scientific">Shackletoniella antarctica</name>
    <dbReference type="NCBI Taxonomy" id="268115"/>
    <lineage>
        <taxon>Bacteria</taxon>
        <taxon>Bacillati</taxon>
        <taxon>Cyanobacteriota</taxon>
        <taxon>Cyanophyceae</taxon>
        <taxon>Oculatellales</taxon>
        <taxon>Oculatellaceae</taxon>
        <taxon>Shackletoniella</taxon>
    </lineage>
</organism>
<dbReference type="AlphaFoldDB" id="A0A2W4WRH1"/>
<dbReference type="Proteomes" id="UP000249081">
    <property type="component" value="Unassembled WGS sequence"/>
</dbReference>
<evidence type="ECO:0000313" key="1">
    <source>
        <dbReference type="EMBL" id="PZO45787.1"/>
    </source>
</evidence>